<protein>
    <recommendedName>
        <fullName evidence="6">ADAMTS cysteine-rich domain-containing protein</fullName>
    </recommendedName>
</protein>
<keyword evidence="5" id="KW-0325">Glycoprotein</keyword>
<dbReference type="GO" id="GO:0008237">
    <property type="term" value="F:metallopeptidase activity"/>
    <property type="evidence" value="ECO:0007669"/>
    <property type="project" value="InterPro"/>
</dbReference>
<evidence type="ECO:0000259" key="6">
    <source>
        <dbReference type="Pfam" id="PF17771"/>
    </source>
</evidence>
<evidence type="ECO:0000313" key="8">
    <source>
        <dbReference type="Proteomes" id="UP001195483"/>
    </source>
</evidence>
<keyword evidence="1" id="KW-0479">Metal-binding</keyword>
<keyword evidence="4" id="KW-1015">Disulfide bond</keyword>
<dbReference type="AlphaFoldDB" id="A0AAE0VIK4"/>
<evidence type="ECO:0000313" key="7">
    <source>
        <dbReference type="EMBL" id="KAK3579628.1"/>
    </source>
</evidence>
<evidence type="ECO:0000256" key="1">
    <source>
        <dbReference type="ARBA" id="ARBA00022723"/>
    </source>
</evidence>
<reference evidence="7" key="2">
    <citation type="journal article" date="2021" name="Genome Biol. Evol.">
        <title>Developing a high-quality reference genome for a parasitic bivalve with doubly uniparental inheritance (Bivalvia: Unionida).</title>
        <authorList>
            <person name="Smith C.H."/>
        </authorList>
    </citation>
    <scope>NUCLEOTIDE SEQUENCE</scope>
    <source>
        <strain evidence="7">CHS0354</strain>
        <tissue evidence="7">Mantle</tissue>
    </source>
</reference>
<feature type="non-terminal residue" evidence="7">
    <location>
        <position position="166"/>
    </location>
</feature>
<dbReference type="InterPro" id="IPR041645">
    <property type="entry name" value="ADAMTS_CR_2"/>
</dbReference>
<organism evidence="7 8">
    <name type="scientific">Potamilus streckersoni</name>
    <dbReference type="NCBI Taxonomy" id="2493646"/>
    <lineage>
        <taxon>Eukaryota</taxon>
        <taxon>Metazoa</taxon>
        <taxon>Spiralia</taxon>
        <taxon>Lophotrochozoa</taxon>
        <taxon>Mollusca</taxon>
        <taxon>Bivalvia</taxon>
        <taxon>Autobranchia</taxon>
        <taxon>Heteroconchia</taxon>
        <taxon>Palaeoheterodonta</taxon>
        <taxon>Unionida</taxon>
        <taxon>Unionoidea</taxon>
        <taxon>Unionidae</taxon>
        <taxon>Ambleminae</taxon>
        <taxon>Lampsilini</taxon>
        <taxon>Potamilus</taxon>
    </lineage>
</organism>
<evidence type="ECO:0000256" key="3">
    <source>
        <dbReference type="ARBA" id="ARBA00022833"/>
    </source>
</evidence>
<keyword evidence="8" id="KW-1185">Reference proteome</keyword>
<evidence type="ECO:0000256" key="4">
    <source>
        <dbReference type="ARBA" id="ARBA00023157"/>
    </source>
</evidence>
<evidence type="ECO:0000256" key="5">
    <source>
        <dbReference type="ARBA" id="ARBA00023180"/>
    </source>
</evidence>
<sequence>LTFLTNVHTRKKQCCEYRSLGAEHDGDGNSCKAEDHFVMREDESDITIIRSSRNPWLFSNCSVKAFKDILKRKNCVSRPGGFYDLGEYMNYVKKEPGQRYSLDDQCRLLYGQNSTCCQIHLQIICHSMMCTDPTTGVCMPEHHGAAMGTECGPGKWCIGANCVSRP</sequence>
<dbReference type="Pfam" id="PF17771">
    <property type="entry name" value="ADAMTS_CR_2"/>
    <property type="match status" value="1"/>
</dbReference>
<dbReference type="Gene3D" id="3.40.1620.60">
    <property type="match status" value="1"/>
</dbReference>
<dbReference type="SUPFAM" id="SSF55486">
    <property type="entry name" value="Metalloproteases ('zincins'), catalytic domain"/>
    <property type="match status" value="1"/>
</dbReference>
<dbReference type="GO" id="GO:0046872">
    <property type="term" value="F:metal ion binding"/>
    <property type="evidence" value="ECO:0007669"/>
    <property type="project" value="UniProtKB-KW"/>
</dbReference>
<reference evidence="7" key="1">
    <citation type="journal article" date="2021" name="Genome Biol. Evol.">
        <title>A High-Quality Reference Genome for a Parasitic Bivalve with Doubly Uniparental Inheritance (Bivalvia: Unionida).</title>
        <authorList>
            <person name="Smith C.H."/>
        </authorList>
    </citation>
    <scope>NUCLEOTIDE SEQUENCE</scope>
    <source>
        <strain evidence="7">CHS0354</strain>
    </source>
</reference>
<name>A0AAE0VIK4_9BIVA</name>
<dbReference type="InterPro" id="IPR024079">
    <property type="entry name" value="MetalloPept_cat_dom_sf"/>
</dbReference>
<dbReference type="Gene3D" id="3.40.390.10">
    <property type="entry name" value="Collagenase (Catalytic Domain)"/>
    <property type="match status" value="1"/>
</dbReference>
<keyword evidence="2" id="KW-0378">Hydrolase</keyword>
<dbReference type="Proteomes" id="UP001195483">
    <property type="component" value="Unassembled WGS sequence"/>
</dbReference>
<dbReference type="EMBL" id="JAEAOA010000550">
    <property type="protein sequence ID" value="KAK3579628.1"/>
    <property type="molecule type" value="Genomic_DNA"/>
</dbReference>
<proteinExistence type="predicted"/>
<gene>
    <name evidence="7" type="ORF">CHS0354_008269</name>
</gene>
<comment type="caution">
    <text evidence="7">The sequence shown here is derived from an EMBL/GenBank/DDBJ whole genome shotgun (WGS) entry which is preliminary data.</text>
</comment>
<keyword evidence="3" id="KW-0862">Zinc</keyword>
<reference evidence="7" key="3">
    <citation type="submission" date="2023-05" db="EMBL/GenBank/DDBJ databases">
        <authorList>
            <person name="Smith C.H."/>
        </authorList>
    </citation>
    <scope>NUCLEOTIDE SEQUENCE</scope>
    <source>
        <strain evidence="7">CHS0354</strain>
        <tissue evidence="7">Mantle</tissue>
    </source>
</reference>
<accession>A0AAE0VIK4</accession>
<evidence type="ECO:0000256" key="2">
    <source>
        <dbReference type="ARBA" id="ARBA00022801"/>
    </source>
</evidence>
<feature type="domain" description="ADAMTS cysteine-rich" evidence="6">
    <location>
        <begin position="96"/>
        <end position="163"/>
    </location>
</feature>